<feature type="domain" description="Homeobox" evidence="4">
    <location>
        <begin position="19"/>
        <end position="32"/>
    </location>
</feature>
<evidence type="ECO:0000313" key="6">
    <source>
        <dbReference type="Proteomes" id="UP001208570"/>
    </source>
</evidence>
<dbReference type="InterPro" id="IPR001356">
    <property type="entry name" value="HD"/>
</dbReference>
<comment type="caution">
    <text evidence="5">The sequence shown here is derived from an EMBL/GenBank/DDBJ whole genome shotgun (WGS) entry which is preliminary data.</text>
</comment>
<evidence type="ECO:0000256" key="1">
    <source>
        <dbReference type="PROSITE-ProRule" id="PRU00108"/>
    </source>
</evidence>
<sequence length="189" mass="20818">MVASFLLLDLRIIIFVFTQVWFQNRRAKWRKKESPKRLHLPPCPGMFGPRSCACVSPILPSVIQPMRTSTSPNVRYSLNPLSVNQFSWLPHQYDANSVATVAAAAAMATQNLMTSPASAGYPQQSQGHLLPLHNYSALPLSSYLSRCHDIKPTSDVLLSNAKTPSTGRISDSGHPLVTDKQMNATTKSK</sequence>
<keyword evidence="1" id="KW-0238">DNA-binding</keyword>
<organism evidence="5 6">
    <name type="scientific">Paralvinella palmiformis</name>
    <dbReference type="NCBI Taxonomy" id="53620"/>
    <lineage>
        <taxon>Eukaryota</taxon>
        <taxon>Metazoa</taxon>
        <taxon>Spiralia</taxon>
        <taxon>Lophotrochozoa</taxon>
        <taxon>Annelida</taxon>
        <taxon>Polychaeta</taxon>
        <taxon>Sedentaria</taxon>
        <taxon>Canalipalpata</taxon>
        <taxon>Terebellida</taxon>
        <taxon>Terebelliformia</taxon>
        <taxon>Alvinellidae</taxon>
        <taxon>Paralvinella</taxon>
    </lineage>
</organism>
<dbReference type="SUPFAM" id="SSF46689">
    <property type="entry name" value="Homeodomain-like"/>
    <property type="match status" value="1"/>
</dbReference>
<dbReference type="InterPro" id="IPR009057">
    <property type="entry name" value="Homeodomain-like_sf"/>
</dbReference>
<gene>
    <name evidence="5" type="ORF">LSH36_256g00036</name>
</gene>
<evidence type="ECO:0000313" key="5">
    <source>
        <dbReference type="EMBL" id="KAK2154811.1"/>
    </source>
</evidence>
<reference evidence="5" key="1">
    <citation type="journal article" date="2023" name="Mol. Biol. Evol.">
        <title>Third-Generation Sequencing Reveals the Adaptive Role of the Epigenome in Three Deep-Sea Polychaetes.</title>
        <authorList>
            <person name="Perez M."/>
            <person name="Aroh O."/>
            <person name="Sun Y."/>
            <person name="Lan Y."/>
            <person name="Juniper S.K."/>
            <person name="Young C.R."/>
            <person name="Angers B."/>
            <person name="Qian P.Y."/>
        </authorList>
    </citation>
    <scope>NUCLEOTIDE SEQUENCE</scope>
    <source>
        <strain evidence="5">P08H-3</strain>
    </source>
</reference>
<keyword evidence="3" id="KW-0812">Transmembrane</keyword>
<evidence type="ECO:0000256" key="2">
    <source>
        <dbReference type="SAM" id="MobiDB-lite"/>
    </source>
</evidence>
<keyword evidence="6" id="KW-1185">Reference proteome</keyword>
<keyword evidence="3" id="KW-0472">Membrane</keyword>
<dbReference type="EMBL" id="JAODUP010000256">
    <property type="protein sequence ID" value="KAK2154811.1"/>
    <property type="molecule type" value="Genomic_DNA"/>
</dbReference>
<evidence type="ECO:0000256" key="3">
    <source>
        <dbReference type="SAM" id="Phobius"/>
    </source>
</evidence>
<comment type="subcellular location">
    <subcellularLocation>
        <location evidence="1">Nucleus</location>
    </subcellularLocation>
</comment>
<name>A0AAD9N4K5_9ANNE</name>
<dbReference type="Gene3D" id="1.10.10.60">
    <property type="entry name" value="Homeodomain-like"/>
    <property type="match status" value="1"/>
</dbReference>
<feature type="compositionally biased region" description="Polar residues" evidence="2">
    <location>
        <begin position="158"/>
        <end position="169"/>
    </location>
</feature>
<dbReference type="Proteomes" id="UP001208570">
    <property type="component" value="Unassembled WGS sequence"/>
</dbReference>
<dbReference type="GO" id="GO:0005634">
    <property type="term" value="C:nucleus"/>
    <property type="evidence" value="ECO:0007669"/>
    <property type="project" value="UniProtKB-SubCell"/>
</dbReference>
<accession>A0AAD9N4K5</accession>
<dbReference type="AlphaFoldDB" id="A0AAD9N4K5"/>
<feature type="DNA-binding region" description="Homeobox" evidence="1">
    <location>
        <begin position="21"/>
        <end position="33"/>
    </location>
</feature>
<evidence type="ECO:0000259" key="4">
    <source>
        <dbReference type="PROSITE" id="PS50071"/>
    </source>
</evidence>
<protein>
    <recommendedName>
        <fullName evidence="4">Homeobox domain-containing protein</fullName>
    </recommendedName>
</protein>
<proteinExistence type="predicted"/>
<keyword evidence="3" id="KW-1133">Transmembrane helix</keyword>
<dbReference type="CDD" id="cd00086">
    <property type="entry name" value="homeodomain"/>
    <property type="match status" value="1"/>
</dbReference>
<feature type="region of interest" description="Disordered" evidence="2">
    <location>
        <begin position="158"/>
        <end position="189"/>
    </location>
</feature>
<keyword evidence="1" id="KW-0371">Homeobox</keyword>
<keyword evidence="1" id="KW-0539">Nucleus</keyword>
<feature type="transmembrane region" description="Helical" evidence="3">
    <location>
        <begin position="6"/>
        <end position="22"/>
    </location>
</feature>
<dbReference type="PROSITE" id="PS50071">
    <property type="entry name" value="HOMEOBOX_2"/>
    <property type="match status" value="1"/>
</dbReference>
<dbReference type="GO" id="GO:0003677">
    <property type="term" value="F:DNA binding"/>
    <property type="evidence" value="ECO:0007669"/>
    <property type="project" value="UniProtKB-UniRule"/>
</dbReference>
<feature type="compositionally biased region" description="Polar residues" evidence="2">
    <location>
        <begin position="180"/>
        <end position="189"/>
    </location>
</feature>